<evidence type="ECO:0000313" key="2">
    <source>
        <dbReference type="Proteomes" id="UP000583387"/>
    </source>
</evidence>
<comment type="caution">
    <text evidence="1">The sequence shown here is derived from an EMBL/GenBank/DDBJ whole genome shotgun (WGS) entry which is preliminary data.</text>
</comment>
<accession>A0A7U7IAY7</accession>
<sequence>MKAQPSLSLHIGSLALPGYSPRDGARLAGAFERELGRLLAAQPLPSQGFHAEALQIPRFRRQPGERPELTGRRLARLIAERLGD</sequence>
<gene>
    <name evidence="1" type="ORF">PSEWESI4_02657</name>
</gene>
<reference evidence="1 2" key="1">
    <citation type="submission" date="2020-08" db="EMBL/GenBank/DDBJ databases">
        <authorList>
            <person name="Criscuolo A."/>
        </authorList>
    </citation>
    <scope>NUCLEOTIDE SEQUENCE [LARGE SCALE GENOMIC DNA]</scope>
    <source>
        <strain evidence="1">CIP111764</strain>
    </source>
</reference>
<name>A0A7U7IAY7_9GAMM</name>
<protein>
    <submittedName>
        <fullName evidence="1">Uncharacterized protein</fullName>
    </submittedName>
</protein>
<keyword evidence="2" id="KW-1185">Reference proteome</keyword>
<proteinExistence type="predicted"/>
<dbReference type="Proteomes" id="UP000583387">
    <property type="component" value="Unassembled WGS sequence"/>
</dbReference>
<dbReference type="RefSeq" id="WP_187671695.1">
    <property type="nucleotide sequence ID" value="NZ_CAJFCI010000054.1"/>
</dbReference>
<dbReference type="EMBL" id="CAJFCI010000054">
    <property type="protein sequence ID" value="CAD5108372.1"/>
    <property type="molecule type" value="Genomic_DNA"/>
</dbReference>
<dbReference type="AlphaFoldDB" id="A0A7U7IAY7"/>
<organism evidence="1 2">
    <name type="scientific">Zestomonas carbonaria</name>
    <dbReference type="NCBI Taxonomy" id="2762745"/>
    <lineage>
        <taxon>Bacteria</taxon>
        <taxon>Pseudomonadati</taxon>
        <taxon>Pseudomonadota</taxon>
        <taxon>Gammaproteobacteria</taxon>
        <taxon>Pseudomonadales</taxon>
        <taxon>Pseudomonadaceae</taxon>
        <taxon>Zestomonas</taxon>
    </lineage>
</organism>
<evidence type="ECO:0000313" key="1">
    <source>
        <dbReference type="EMBL" id="CAD5108372.1"/>
    </source>
</evidence>